<dbReference type="OrthoDB" id="1524810at2"/>
<dbReference type="InterPro" id="IPR036063">
    <property type="entry name" value="Smr_dom_sf"/>
</dbReference>
<sequence length="400" mass="45655">MKIGDKVQFLSDIGGGRIAGFQGKDIALVEDEDGFQIPTPISDLVVMSSSDDYSISKSIQKKSGAEEPMAADPDTFNMSVKAKINQMDEDVLEGEDEYDAADREITYKAKVEERKGGNVLNVYYAFVPEDVQNFSKTSFACYLVNDSNYYVHYLYMSVDGGTYTLRGEGELEPNTKMYVESLALEDLNEIDRVRFQLLSFKRDKEFVAKPVCDVQFRIDKVKFYKLHTFQKNDFFETPALLYPIVKNDGVAQLKPVDAEKLIYVDEEKDEKKLENKGGEVMKNAMEKLKNSSLNTSASHRNNRANSDDILVVDLHADELLETTVGMGSADILNYQLDYFRRTLEENKHNKGKRIVFIHGKGEGVLRHAIVNELRYRYKNYRYQDASFQEYGYGATQVTIR</sequence>
<keyword evidence="3" id="KW-1185">Reference proteome</keyword>
<feature type="domain" description="Smr" evidence="1">
    <location>
        <begin position="347"/>
        <end position="400"/>
    </location>
</feature>
<name>A0A415GMY9_9BACT</name>
<dbReference type="InterPro" id="IPR018598">
    <property type="entry name" value="DUF2027"/>
</dbReference>
<evidence type="ECO:0000313" key="2">
    <source>
        <dbReference type="EMBL" id="RHK50930.1"/>
    </source>
</evidence>
<evidence type="ECO:0000259" key="1">
    <source>
        <dbReference type="PROSITE" id="PS50828"/>
    </source>
</evidence>
<gene>
    <name evidence="2" type="ORF">DW060_06180</name>
</gene>
<reference evidence="2 3" key="1">
    <citation type="submission" date="2018-08" db="EMBL/GenBank/DDBJ databases">
        <title>A genome reference for cultivated species of the human gut microbiota.</title>
        <authorList>
            <person name="Zou Y."/>
            <person name="Xue W."/>
            <person name="Luo G."/>
        </authorList>
    </citation>
    <scope>NUCLEOTIDE SEQUENCE [LARGE SCALE GENOMIC DNA]</scope>
    <source>
        <strain evidence="2 3">AF42-9</strain>
    </source>
</reference>
<dbReference type="RefSeq" id="WP_118355194.1">
    <property type="nucleotide sequence ID" value="NZ_CATXAQ010000002.1"/>
</dbReference>
<evidence type="ECO:0000313" key="3">
    <source>
        <dbReference type="Proteomes" id="UP000286598"/>
    </source>
</evidence>
<proteinExistence type="predicted"/>
<dbReference type="Pfam" id="PF09640">
    <property type="entry name" value="DUF2027"/>
    <property type="match status" value="1"/>
</dbReference>
<dbReference type="AlphaFoldDB" id="A0A415GMY9"/>
<dbReference type="PROSITE" id="PS50828">
    <property type="entry name" value="SMR"/>
    <property type="match status" value="1"/>
</dbReference>
<dbReference type="Gene3D" id="3.30.1370.110">
    <property type="match status" value="1"/>
</dbReference>
<dbReference type="InterPro" id="IPR002625">
    <property type="entry name" value="Smr_dom"/>
</dbReference>
<accession>A0A415GMY9</accession>
<dbReference type="Pfam" id="PF01713">
    <property type="entry name" value="Smr"/>
    <property type="match status" value="1"/>
</dbReference>
<protein>
    <submittedName>
        <fullName evidence="2">DUF2027 domain-containing protein</fullName>
    </submittedName>
</protein>
<dbReference type="Gene3D" id="2.60.40.1600">
    <property type="entry name" value="Smr-associated-like"/>
    <property type="match status" value="1"/>
</dbReference>
<comment type="caution">
    <text evidence="2">The sequence shown here is derived from an EMBL/GenBank/DDBJ whole genome shotgun (WGS) entry which is preliminary data.</text>
</comment>
<dbReference type="SUPFAM" id="SSF158949">
    <property type="entry name" value="Smr-associated domain-like"/>
    <property type="match status" value="1"/>
</dbReference>
<dbReference type="InterPro" id="IPR036781">
    <property type="entry name" value="Smr_assoc-like_sf"/>
</dbReference>
<dbReference type="Proteomes" id="UP000286598">
    <property type="component" value="Unassembled WGS sequence"/>
</dbReference>
<organism evidence="2 3">
    <name type="scientific">Leyella stercorea</name>
    <dbReference type="NCBI Taxonomy" id="363265"/>
    <lineage>
        <taxon>Bacteria</taxon>
        <taxon>Pseudomonadati</taxon>
        <taxon>Bacteroidota</taxon>
        <taxon>Bacteroidia</taxon>
        <taxon>Bacteroidales</taxon>
        <taxon>Prevotellaceae</taxon>
        <taxon>Leyella</taxon>
    </lineage>
</organism>
<dbReference type="EMBL" id="QRNO01000024">
    <property type="protein sequence ID" value="RHK50930.1"/>
    <property type="molecule type" value="Genomic_DNA"/>
</dbReference>